<dbReference type="PANTHER" id="PTHR43685">
    <property type="entry name" value="GLYCOSYLTRANSFERASE"/>
    <property type="match status" value="1"/>
</dbReference>
<keyword evidence="2" id="KW-0808">Transferase</keyword>
<gene>
    <name evidence="2" type="ORF">QM480_07450</name>
</gene>
<organism evidence="2 3">
    <name type="scientific">Flectobacillus longus</name>
    <dbReference type="NCBI Taxonomy" id="2984207"/>
    <lineage>
        <taxon>Bacteria</taxon>
        <taxon>Pseudomonadati</taxon>
        <taxon>Bacteroidota</taxon>
        <taxon>Cytophagia</taxon>
        <taxon>Cytophagales</taxon>
        <taxon>Flectobacillaceae</taxon>
        <taxon>Flectobacillus</taxon>
    </lineage>
</organism>
<sequence>MSKTAYSPRKIHHCRLEEGIPPLPTGEAAYYLFWFNNIPMGHLWLDSVYPKDLKEWEKFILNALKKAFSYYFKPLTHSESQELLHAFKDNPSYLNGRFSSNYKKIFQSPISNELPSISVVICTRNRTSALKECLSRLFLSTEQNFEIVVVDNAPSDNGTAELIKNEFPSVNYVLEPRKGLDIARNTGAMTATGEILAYTDDDVIVTPEWVSQIRRSFADPQTMSVTGLVIPYQLQTEAQCFFERFWGFNKGHQPLVFDKDYFEKHIPVGVPAWDVGAGANMAFRKTVFEKVGYFDERLDVGASGCSGDSEYWYRIMAEGYTCRYFPHIYVYHQHRESWEDLKKQIHAYMRGNVSSVLVQYQKYGHKGELYRLSRSLPIYYLKRIKYAILHPKSKHNKFIFEEIKGCFSGWRFYLKHKNSHCYPL</sequence>
<evidence type="ECO:0000313" key="2">
    <source>
        <dbReference type="EMBL" id="MDI9864153.1"/>
    </source>
</evidence>
<reference evidence="2 3" key="1">
    <citation type="submission" date="2023-05" db="EMBL/GenBank/DDBJ databases">
        <title>Novel species of genus Flectobacillus isolated from stream in China.</title>
        <authorList>
            <person name="Lu H."/>
        </authorList>
    </citation>
    <scope>NUCLEOTIDE SEQUENCE [LARGE SCALE GENOMIC DNA]</scope>
    <source>
        <strain evidence="2 3">DC10W</strain>
    </source>
</reference>
<dbReference type="InterPro" id="IPR050834">
    <property type="entry name" value="Glycosyltransf_2"/>
</dbReference>
<dbReference type="Gene3D" id="3.90.550.10">
    <property type="entry name" value="Spore Coat Polysaccharide Biosynthesis Protein SpsA, Chain A"/>
    <property type="match status" value="1"/>
</dbReference>
<dbReference type="InterPro" id="IPR029044">
    <property type="entry name" value="Nucleotide-diphossugar_trans"/>
</dbReference>
<dbReference type="EMBL" id="JASHID010000004">
    <property type="protein sequence ID" value="MDI9864153.1"/>
    <property type="molecule type" value="Genomic_DNA"/>
</dbReference>
<keyword evidence="3" id="KW-1185">Reference proteome</keyword>
<dbReference type="SUPFAM" id="SSF53448">
    <property type="entry name" value="Nucleotide-diphospho-sugar transferases"/>
    <property type="match status" value="1"/>
</dbReference>
<dbReference type="RefSeq" id="WP_283369375.1">
    <property type="nucleotide sequence ID" value="NZ_JASHID010000004.1"/>
</dbReference>
<dbReference type="EC" id="2.4.-.-" evidence="2"/>
<feature type="domain" description="Glycosyltransferase 2-like" evidence="1">
    <location>
        <begin position="118"/>
        <end position="290"/>
    </location>
</feature>
<dbReference type="InterPro" id="IPR001173">
    <property type="entry name" value="Glyco_trans_2-like"/>
</dbReference>
<evidence type="ECO:0000313" key="3">
    <source>
        <dbReference type="Proteomes" id="UP001236569"/>
    </source>
</evidence>
<accession>A0ABT6YKN3</accession>
<dbReference type="GO" id="GO:0016757">
    <property type="term" value="F:glycosyltransferase activity"/>
    <property type="evidence" value="ECO:0007669"/>
    <property type="project" value="UniProtKB-KW"/>
</dbReference>
<evidence type="ECO:0000259" key="1">
    <source>
        <dbReference type="Pfam" id="PF00535"/>
    </source>
</evidence>
<keyword evidence="2" id="KW-0328">Glycosyltransferase</keyword>
<proteinExistence type="predicted"/>
<dbReference type="Proteomes" id="UP001236569">
    <property type="component" value="Unassembled WGS sequence"/>
</dbReference>
<name>A0ABT6YKN3_9BACT</name>
<comment type="caution">
    <text evidence="2">The sequence shown here is derived from an EMBL/GenBank/DDBJ whole genome shotgun (WGS) entry which is preliminary data.</text>
</comment>
<dbReference type="PANTHER" id="PTHR43685:SF2">
    <property type="entry name" value="GLYCOSYLTRANSFERASE 2-LIKE DOMAIN-CONTAINING PROTEIN"/>
    <property type="match status" value="1"/>
</dbReference>
<protein>
    <submittedName>
        <fullName evidence="2">Glycosyltransferase family 2 protein</fullName>
        <ecNumber evidence="2">2.4.-.-</ecNumber>
    </submittedName>
</protein>
<dbReference type="Pfam" id="PF00535">
    <property type="entry name" value="Glycos_transf_2"/>
    <property type="match status" value="1"/>
</dbReference>